<dbReference type="PANTHER" id="PTHR12585:SF27">
    <property type="entry name" value="MEIOTIC RECOMBINATION PROTEIN REC8 HOMOLOG"/>
    <property type="match status" value="1"/>
</dbReference>
<dbReference type="GO" id="GO:0030893">
    <property type="term" value="C:meiotic cohesin complex"/>
    <property type="evidence" value="ECO:0007669"/>
    <property type="project" value="TreeGrafter"/>
</dbReference>
<dbReference type="GO" id="GO:0005634">
    <property type="term" value="C:nucleus"/>
    <property type="evidence" value="ECO:0007669"/>
    <property type="project" value="UniProtKB-SubCell"/>
</dbReference>
<evidence type="ECO:0000256" key="2">
    <source>
        <dbReference type="ARBA" id="ARBA00023242"/>
    </source>
</evidence>
<dbReference type="GO" id="GO:0006302">
    <property type="term" value="P:double-strand break repair"/>
    <property type="evidence" value="ECO:0007669"/>
    <property type="project" value="TreeGrafter"/>
</dbReference>
<dbReference type="PANTHER" id="PTHR12585">
    <property type="entry name" value="SCC1 / RAD21 FAMILY MEMBER"/>
    <property type="match status" value="1"/>
</dbReference>
<dbReference type="GO" id="GO:0003682">
    <property type="term" value="F:chromatin binding"/>
    <property type="evidence" value="ECO:0007669"/>
    <property type="project" value="TreeGrafter"/>
</dbReference>
<comment type="subcellular location">
    <subcellularLocation>
        <location evidence="1">Nucleus</location>
    </subcellularLocation>
</comment>
<dbReference type="AlphaFoldDB" id="A0AA85BKL7"/>
<dbReference type="WBParaSite" id="SMTH1_64460.1">
    <property type="protein sequence ID" value="SMTH1_64460.1"/>
    <property type="gene ID" value="SMTH1_64460"/>
</dbReference>
<evidence type="ECO:0000259" key="3">
    <source>
        <dbReference type="Pfam" id="PF04825"/>
    </source>
</evidence>
<reference evidence="5" key="1">
    <citation type="submission" date="2023-11" db="UniProtKB">
        <authorList>
            <consortium name="WormBaseParasite"/>
        </authorList>
    </citation>
    <scope>IDENTIFICATION</scope>
</reference>
<dbReference type="InterPro" id="IPR006910">
    <property type="entry name" value="Rad21_Rec8_N"/>
</dbReference>
<feature type="domain" description="Rad21/Rec8-like protein N-terminal" evidence="3">
    <location>
        <begin position="1"/>
        <end position="110"/>
    </location>
</feature>
<accession>A0AA85BKL7</accession>
<dbReference type="GO" id="GO:0051177">
    <property type="term" value="P:meiotic sister chromatid cohesion"/>
    <property type="evidence" value="ECO:0007669"/>
    <property type="project" value="TreeGrafter"/>
</dbReference>
<name>A0AA85BKL7_9TREM</name>
<evidence type="ECO:0000313" key="5">
    <source>
        <dbReference type="WBParaSite" id="SMTH1_64460.1"/>
    </source>
</evidence>
<evidence type="ECO:0000256" key="1">
    <source>
        <dbReference type="ARBA" id="ARBA00004123"/>
    </source>
</evidence>
<dbReference type="Proteomes" id="UP000050791">
    <property type="component" value="Unassembled WGS sequence"/>
</dbReference>
<keyword evidence="2" id="KW-0539">Nucleus</keyword>
<dbReference type="Pfam" id="PF04825">
    <property type="entry name" value="Rad21_Rec8_N"/>
    <property type="match status" value="1"/>
</dbReference>
<evidence type="ECO:0000313" key="4">
    <source>
        <dbReference type="Proteomes" id="UP000050791"/>
    </source>
</evidence>
<sequence length="748" mass="84514">MFYSIDLLSAHRGKFGIIWLAATRVRKQLSRKELNSVNIVTACNEITSYILGETQLRLSLYLASQLTFGICIIYREKTIVMLRDLQELSQKASVTTSRSIDLPTCTKSRTKRKTRVPVDDPEVPLLNLYNETNDFGNLQLPDLFWPSINEPCLDFMDTQTLYQARNEDITLVEDPSVETTGTRFSFGEDFLPEFILESINRDHHTIQPVDLIPIEIQNGKRHISKHLVHESEAEVTEYSAVERSCYSDKPQRPITTIQKSNVIYDSVLNQFVPVRTEIVNSSKDLTNAKTLAQGSANECIVSQSSDVPMDSVNAISTNVDSSLMPSAQFSTEIINNSTHLENIKQSNVVLEQVELTKDFLTETEMTQILPQEEEERTFTSASEQNLCPISLSRLNPLHPIESEENTHRRRIKKHSNKLIIDEITRLTASELRWNMLHGEETMVTRDIYLAESTPRSQTRYLLSRSVSRLFSVPSNLETALSLRLCELWCYHRRLCEKALQKRKLDDLSINNDVIQTKRPTKSLSIKMNAITEENESSVEIQRIAGDHSSLIGSESIFGTSNIIDVTNNQTISVRESLVQMKESFGGASDQPIPDIVKNVRDNTASEITRQALDLPIPGTSISLPTECTTLVPVIEEPEENLQQQNELDSSSVVPNLVEALPDQSQLPTEVSSLSGKHFHDKSQLWGYLYSQLIESNSYSIDIENLCPLGCSKKQAAFVFMTLLEFAKNRQIILSQCVAFGQILITIIH</sequence>
<organism evidence="4 5">
    <name type="scientific">Schistosoma mattheei</name>
    <dbReference type="NCBI Taxonomy" id="31246"/>
    <lineage>
        <taxon>Eukaryota</taxon>
        <taxon>Metazoa</taxon>
        <taxon>Spiralia</taxon>
        <taxon>Lophotrochozoa</taxon>
        <taxon>Platyhelminthes</taxon>
        <taxon>Trematoda</taxon>
        <taxon>Digenea</taxon>
        <taxon>Strigeidida</taxon>
        <taxon>Schistosomatoidea</taxon>
        <taxon>Schistosomatidae</taxon>
        <taxon>Schistosoma</taxon>
    </lineage>
</organism>
<dbReference type="InterPro" id="IPR039781">
    <property type="entry name" value="Rad21/Rec8-like"/>
</dbReference>
<proteinExistence type="predicted"/>
<protein>
    <recommendedName>
        <fullName evidence="3">Rad21/Rec8-like protein N-terminal domain-containing protein</fullName>
    </recommendedName>
</protein>